<dbReference type="EMBL" id="JACHHB010000004">
    <property type="protein sequence ID" value="MBB5173013.1"/>
    <property type="molecule type" value="Genomic_DNA"/>
</dbReference>
<dbReference type="RefSeq" id="WP_184663464.1">
    <property type="nucleotide sequence ID" value="NZ_JACHHB010000004.1"/>
</dbReference>
<comment type="caution">
    <text evidence="1">The sequence shown here is derived from an EMBL/GenBank/DDBJ whole genome shotgun (WGS) entry which is preliminary data.</text>
</comment>
<dbReference type="Proteomes" id="UP000551878">
    <property type="component" value="Unassembled WGS sequence"/>
</dbReference>
<name>A0A840QNU8_9BACI</name>
<proteinExistence type="predicted"/>
<protein>
    <submittedName>
        <fullName evidence="1">Uncharacterized protein</fullName>
    </submittedName>
</protein>
<organism evidence="1 2">
    <name type="scientific">Texcoconibacillus texcoconensis</name>
    <dbReference type="NCBI Taxonomy" id="1095777"/>
    <lineage>
        <taxon>Bacteria</taxon>
        <taxon>Bacillati</taxon>
        <taxon>Bacillota</taxon>
        <taxon>Bacilli</taxon>
        <taxon>Bacillales</taxon>
        <taxon>Bacillaceae</taxon>
        <taxon>Texcoconibacillus</taxon>
    </lineage>
</organism>
<evidence type="ECO:0000313" key="1">
    <source>
        <dbReference type="EMBL" id="MBB5173013.1"/>
    </source>
</evidence>
<evidence type="ECO:0000313" key="2">
    <source>
        <dbReference type="Proteomes" id="UP000551878"/>
    </source>
</evidence>
<dbReference type="AlphaFoldDB" id="A0A840QNU8"/>
<gene>
    <name evidence="1" type="ORF">HNQ41_001176</name>
</gene>
<reference evidence="1 2" key="1">
    <citation type="submission" date="2020-08" db="EMBL/GenBank/DDBJ databases">
        <title>Genomic Encyclopedia of Type Strains, Phase IV (KMG-IV): sequencing the most valuable type-strain genomes for metagenomic binning, comparative biology and taxonomic classification.</title>
        <authorList>
            <person name="Goeker M."/>
        </authorList>
    </citation>
    <scope>NUCLEOTIDE SEQUENCE [LARGE SCALE GENOMIC DNA]</scope>
    <source>
        <strain evidence="1 2">DSM 24696</strain>
    </source>
</reference>
<sequence>MHSKQTVRYICERYPSGSVYYYKQEIITHGSWNDLSSLAWSRPRPVCRRTYEKRRLQGYRCEDIYINKSPAEVIDFCDEKKARQS</sequence>
<keyword evidence="2" id="KW-1185">Reference proteome</keyword>
<accession>A0A840QNU8</accession>